<feature type="domain" description="Retrotransposon Copia-like N-terminal" evidence="4">
    <location>
        <begin position="68"/>
        <end position="114"/>
    </location>
</feature>
<dbReference type="EMBL" id="JAEFBK010000007">
    <property type="protein sequence ID" value="KAG7585392.1"/>
    <property type="molecule type" value="Genomic_DNA"/>
</dbReference>
<dbReference type="Pfam" id="PF07727">
    <property type="entry name" value="RVT_2"/>
    <property type="match status" value="1"/>
</dbReference>
<evidence type="ECO:0000259" key="3">
    <source>
        <dbReference type="Pfam" id="PF07727"/>
    </source>
</evidence>
<evidence type="ECO:0000256" key="1">
    <source>
        <dbReference type="SAM" id="MobiDB-lite"/>
    </source>
</evidence>
<dbReference type="InterPro" id="IPR013103">
    <property type="entry name" value="RVT_2"/>
</dbReference>
<dbReference type="PANTHER" id="PTHR11439">
    <property type="entry name" value="GAG-POL-RELATED RETROTRANSPOSON"/>
    <property type="match status" value="1"/>
</dbReference>
<keyword evidence="6" id="KW-1185">Reference proteome</keyword>
<dbReference type="InterPro" id="IPR029472">
    <property type="entry name" value="Copia-like_N"/>
</dbReference>
<reference evidence="5 6" key="1">
    <citation type="submission" date="2020-12" db="EMBL/GenBank/DDBJ databases">
        <title>Concerted genomic and epigenomic changes stabilize Arabidopsis allopolyploids.</title>
        <authorList>
            <person name="Chen Z."/>
        </authorList>
    </citation>
    <scope>NUCLEOTIDE SEQUENCE [LARGE SCALE GENOMIC DNA]</scope>
    <source>
        <strain evidence="5">Allo738</strain>
        <tissue evidence="5">Leaf</tissue>
    </source>
</reference>
<protein>
    <submittedName>
        <fullName evidence="5">Retrotransposon gag domain</fullName>
    </submittedName>
</protein>
<evidence type="ECO:0000259" key="2">
    <source>
        <dbReference type="Pfam" id="PF03732"/>
    </source>
</evidence>
<accession>A0A8T2BIV3</accession>
<feature type="domain" description="Reverse transcriptase Ty1/copia-type" evidence="3">
    <location>
        <begin position="477"/>
        <end position="681"/>
    </location>
</feature>
<dbReference type="PANTHER" id="PTHR11439:SF494">
    <property type="entry name" value="CYSTEINE-RICH RLK (RECEPTOR-LIKE PROTEIN KINASE) 8"/>
    <property type="match status" value="1"/>
</dbReference>
<proteinExistence type="predicted"/>
<name>A0A8T2BIV3_9BRAS</name>
<evidence type="ECO:0000259" key="4">
    <source>
        <dbReference type="Pfam" id="PF14244"/>
    </source>
</evidence>
<dbReference type="CDD" id="cd09272">
    <property type="entry name" value="RNase_HI_RT_Ty1"/>
    <property type="match status" value="1"/>
</dbReference>
<dbReference type="InterPro" id="IPR005162">
    <property type="entry name" value="Retrotrans_gag_dom"/>
</dbReference>
<dbReference type="Pfam" id="PF14244">
    <property type="entry name" value="Retrotran_gag_3"/>
    <property type="match status" value="1"/>
</dbReference>
<evidence type="ECO:0000313" key="5">
    <source>
        <dbReference type="EMBL" id="KAG7585392.1"/>
    </source>
</evidence>
<dbReference type="Pfam" id="PF03732">
    <property type="entry name" value="Retrotrans_gag"/>
    <property type="match status" value="1"/>
</dbReference>
<dbReference type="Proteomes" id="UP000694240">
    <property type="component" value="Chromosome 7"/>
</dbReference>
<sequence>MVKKGGKQRNQSVTPEDGGSVARSNRESMIVEDPKDAMMKQQLNSRFEASEGHGSMNFNTIDNPFFLHSSDHPCLTIVSHILDGTNYNSWSIAMKISLDAKNKLGLVDGSLLRPSETDACFRIWSRCNSMVKSWILNVVNKEIYDSILYYQDAMEMWNDLFTRFKVNNLPRIYQLEQAVMTLKQGDLDLSAYFTKKKTLWEQLSNTRSRTVKKCDCDQVKELLEEAETSHVIQFLMGLNDSFNNIRGQILNMKPRPGLNEIYNILDQDESQRIVGYTRPVSTPSAFQAQAILTEQIPILMAHGNTKKPKCSHCSRIGHTVDKCYKVHGYPPGHPRAKKNNYVGSANMTSSEVMVTQKENVPAEQNEDMSKDQLQQMISYLSSQLQSNTISPSPDKAIASTSNSVPTISQMTGTFLSLYDFTYYDMLTSSLPHETELSHRAWALTQELMIGQGSQVTNLYVLNLDKSLVNVSSSTLQGKVAVGCKWVFTIKFHADGSIERYKARLVAKGYTQQEGIDFTDTFSPVAKMVTVKLLLSLAPKMQWSLHQLDISNAFLNGDLVEEIYMKLPPGYAELMGIEVSPNAVCRLHKSIYGLKQASRQWFLKFSSTLVGFGFDKCHGDHTLFVKEVNGNFLVVLVYVDDILIASTSDSLVAELKTQLSSAFQLRDLGPPKFFLGIEIARTDEVLADPKQYRRLIGKLQYLCITRPDITFAVSKLAQYSSAPTNIHLQAIHKILRYLKGTIGQGLFYGADPTFDLRGFSDSDWGTCPDSRRCVTGFAIFVGNSLVSWRSKKQDVVSMSSAEAEYRAMSVATKELIWLGYLLTALRVPFRSPAYLYCDNVAALHIASNSVFHERTKHIEFNCHKVRECIEAGILKTMFVRTDNQLADILTKPLYPSLFRENNSKLGVLNIYEAQA</sequence>
<feature type="region of interest" description="Disordered" evidence="1">
    <location>
        <begin position="1"/>
        <end position="30"/>
    </location>
</feature>
<gene>
    <name evidence="5" type="ORF">ISN45_Aa02g007520</name>
</gene>
<dbReference type="AlphaFoldDB" id="A0A8T2BIV3"/>
<organism evidence="5 6">
    <name type="scientific">Arabidopsis thaliana x Arabidopsis arenosa</name>
    <dbReference type="NCBI Taxonomy" id="1240361"/>
    <lineage>
        <taxon>Eukaryota</taxon>
        <taxon>Viridiplantae</taxon>
        <taxon>Streptophyta</taxon>
        <taxon>Embryophyta</taxon>
        <taxon>Tracheophyta</taxon>
        <taxon>Spermatophyta</taxon>
        <taxon>Magnoliopsida</taxon>
        <taxon>eudicotyledons</taxon>
        <taxon>Gunneridae</taxon>
        <taxon>Pentapetalae</taxon>
        <taxon>rosids</taxon>
        <taxon>malvids</taxon>
        <taxon>Brassicales</taxon>
        <taxon>Brassicaceae</taxon>
        <taxon>Camelineae</taxon>
        <taxon>Arabidopsis</taxon>
    </lineage>
</organism>
<evidence type="ECO:0000313" key="6">
    <source>
        <dbReference type="Proteomes" id="UP000694240"/>
    </source>
</evidence>
<comment type="caution">
    <text evidence="5">The sequence shown here is derived from an EMBL/GenBank/DDBJ whole genome shotgun (WGS) entry which is preliminary data.</text>
</comment>
<feature type="domain" description="Retrotransposon gag" evidence="2">
    <location>
        <begin position="132"/>
        <end position="207"/>
    </location>
</feature>